<evidence type="ECO:0000313" key="2">
    <source>
        <dbReference type="Proteomes" id="UP000030645"/>
    </source>
</evidence>
<evidence type="ECO:0000313" key="1">
    <source>
        <dbReference type="EMBL" id="EXB39012.1"/>
    </source>
</evidence>
<dbReference type="Proteomes" id="UP000030645">
    <property type="component" value="Unassembled WGS sequence"/>
</dbReference>
<dbReference type="AlphaFoldDB" id="W9QK33"/>
<sequence length="90" mass="9958">MGSRSTSIWGRKMVKDCGRRRICLEKMSYSSIWAKPRNSGVTEAGFEGSGVIGLRRAISGRKGWIPSGFGPGHVIPARLSRSRSDLDRFM</sequence>
<accession>W9QK33</accession>
<name>W9QK33_9ROSA</name>
<dbReference type="EMBL" id="KE343705">
    <property type="protein sequence ID" value="EXB39012.1"/>
    <property type="molecule type" value="Genomic_DNA"/>
</dbReference>
<proteinExistence type="predicted"/>
<gene>
    <name evidence="1" type="ORF">L484_011171</name>
</gene>
<organism evidence="1 2">
    <name type="scientific">Morus notabilis</name>
    <dbReference type="NCBI Taxonomy" id="981085"/>
    <lineage>
        <taxon>Eukaryota</taxon>
        <taxon>Viridiplantae</taxon>
        <taxon>Streptophyta</taxon>
        <taxon>Embryophyta</taxon>
        <taxon>Tracheophyta</taxon>
        <taxon>Spermatophyta</taxon>
        <taxon>Magnoliopsida</taxon>
        <taxon>eudicotyledons</taxon>
        <taxon>Gunneridae</taxon>
        <taxon>Pentapetalae</taxon>
        <taxon>rosids</taxon>
        <taxon>fabids</taxon>
        <taxon>Rosales</taxon>
        <taxon>Moraceae</taxon>
        <taxon>Moreae</taxon>
        <taxon>Morus</taxon>
    </lineage>
</organism>
<reference evidence="2" key="1">
    <citation type="submission" date="2013-01" db="EMBL/GenBank/DDBJ databases">
        <title>Draft Genome Sequence of a Mulberry Tree, Morus notabilis C.K. Schneid.</title>
        <authorList>
            <person name="He N."/>
            <person name="Zhao S."/>
        </authorList>
    </citation>
    <scope>NUCLEOTIDE SEQUENCE</scope>
</reference>
<protein>
    <submittedName>
        <fullName evidence="1">Uncharacterized protein</fullName>
    </submittedName>
</protein>
<keyword evidence="2" id="KW-1185">Reference proteome</keyword>